<comment type="caution">
    <text evidence="2">The sequence shown here is derived from an EMBL/GenBank/DDBJ whole genome shotgun (WGS) entry which is preliminary data.</text>
</comment>
<evidence type="ECO:0000256" key="1">
    <source>
        <dbReference type="SAM" id="Phobius"/>
    </source>
</evidence>
<keyword evidence="1" id="KW-1133">Transmembrane helix</keyword>
<sequence>MMEKTPQKRRRERVTAIIILTVAGLIVAGLLLYYIPWPQRIRIDGDAYRVDANAGGATSYTISFDATRLRYAFRDDRLTGHIAIARKDSGDIVVDQDIDRKLWIIQDVTRSSTEDATSIFNGFWVEYPAPVYETRMTQVSGVLSADGSSLLIDIHGDRNDDVGMYVAPAADEQAANRLKDEFGKVVDIDGWIADD</sequence>
<dbReference type="RefSeq" id="WP_107044063.1">
    <property type="nucleotide sequence ID" value="NZ_NWTX01000007.1"/>
</dbReference>
<dbReference type="AlphaFoldDB" id="A0A2T3GAM6"/>
<reference evidence="3" key="1">
    <citation type="submission" date="2017-09" db="EMBL/GenBank/DDBJ databases">
        <authorList>
            <person name="Sela D.A."/>
            <person name="Albert K."/>
        </authorList>
    </citation>
    <scope>NUCLEOTIDE SEQUENCE [LARGE SCALE GENOMIC DNA]</scope>
    <source>
        <strain evidence="3">UMA51805</strain>
    </source>
</reference>
<keyword evidence="1" id="KW-0472">Membrane</keyword>
<gene>
    <name evidence="2" type="ORF">CPA40_05700</name>
</gene>
<feature type="transmembrane region" description="Helical" evidence="1">
    <location>
        <begin position="14"/>
        <end position="35"/>
    </location>
</feature>
<dbReference type="Proteomes" id="UP000240228">
    <property type="component" value="Unassembled WGS sequence"/>
</dbReference>
<keyword evidence="1" id="KW-0812">Transmembrane</keyword>
<keyword evidence="3" id="KW-1185">Reference proteome</keyword>
<evidence type="ECO:0000313" key="3">
    <source>
        <dbReference type="Proteomes" id="UP000240228"/>
    </source>
</evidence>
<proteinExistence type="predicted"/>
<organism evidence="2 3">
    <name type="scientific">Bifidobacterium callitrichos</name>
    <dbReference type="NCBI Taxonomy" id="762209"/>
    <lineage>
        <taxon>Bacteria</taxon>
        <taxon>Bacillati</taxon>
        <taxon>Actinomycetota</taxon>
        <taxon>Actinomycetes</taxon>
        <taxon>Bifidobacteriales</taxon>
        <taxon>Bifidobacteriaceae</taxon>
        <taxon>Bifidobacterium</taxon>
    </lineage>
</organism>
<protein>
    <submittedName>
        <fullName evidence="2">Uncharacterized protein</fullName>
    </submittedName>
</protein>
<name>A0A2T3GAM6_9BIFI</name>
<evidence type="ECO:0000313" key="2">
    <source>
        <dbReference type="EMBL" id="PST46545.1"/>
    </source>
</evidence>
<reference evidence="2 3" key="2">
    <citation type="submission" date="2018-03" db="EMBL/GenBank/DDBJ databases">
        <title>The comparative genomics of Bifidobacterium callitrichos reflects dietary carbohydrate utilization within the common marmoset gut.</title>
        <authorList>
            <person name="Rani A."/>
        </authorList>
    </citation>
    <scope>NUCLEOTIDE SEQUENCE [LARGE SCALE GENOMIC DNA]</scope>
    <source>
        <strain evidence="2 3">UMA51805</strain>
    </source>
</reference>
<accession>A0A2T3GAM6</accession>
<dbReference type="EMBL" id="NWTX01000007">
    <property type="protein sequence ID" value="PST46545.1"/>
    <property type="molecule type" value="Genomic_DNA"/>
</dbReference>